<protein>
    <recommendedName>
        <fullName evidence="3">3-keto-disaccharide hydrolase domain-containing protein</fullName>
    </recommendedName>
</protein>
<evidence type="ECO:0008006" key="3">
    <source>
        <dbReference type="Google" id="ProtNLM"/>
    </source>
</evidence>
<gene>
    <name evidence="1" type="ORF">BDD14_4891</name>
</gene>
<proteinExistence type="predicted"/>
<reference evidence="1 2" key="1">
    <citation type="submission" date="2019-02" db="EMBL/GenBank/DDBJ databases">
        <title>Genomic Encyclopedia of Archaeal and Bacterial Type Strains, Phase II (KMG-II): from individual species to whole genera.</title>
        <authorList>
            <person name="Goeker M."/>
        </authorList>
    </citation>
    <scope>NUCLEOTIDE SEQUENCE [LARGE SCALE GENOMIC DNA]</scope>
    <source>
        <strain evidence="1 2">DSM 18101</strain>
    </source>
</reference>
<evidence type="ECO:0000313" key="1">
    <source>
        <dbReference type="EMBL" id="RZU43248.1"/>
    </source>
</evidence>
<dbReference type="RefSeq" id="WP_130421665.1">
    <property type="nucleotide sequence ID" value="NZ_SHKW01000001.1"/>
</dbReference>
<dbReference type="SUPFAM" id="SSF49899">
    <property type="entry name" value="Concanavalin A-like lectins/glucanases"/>
    <property type="match status" value="1"/>
</dbReference>
<name>A0A4Q7YZK5_9BACT</name>
<accession>A0A4Q7YZK5</accession>
<dbReference type="InterPro" id="IPR013320">
    <property type="entry name" value="ConA-like_dom_sf"/>
</dbReference>
<sequence>MKNSVVNSVAHIVPIRPVNSGWKARSLLAFGLFLLSVSHLALASEPVEIPMTADRWTTTGGTVNFIEYMGKHSIELKAGNYPQHIQSGAAVLNGLTFHNGTIEYDVAATSDMGAGFIFRRVDKDNYEMFYLRPRPKCEEAPDCVQYAPQTHGVLLWDMFPQYQGPAPLRQGEWNHVKLVVSGKRMNIFINGAVEPTLKIGRLEGDTEEGGLMLQGPGIFANLTVAPEAVEDLPGDPEEDATASDDRYVRHWRISPFSKLAADQAPTLADLPAPTAHWTSLDAERSGLVNASRVYGLPLARPDRAVVWLKTRINSSTAQQKHVSLGWAREIFVFVNGQLVFADKNLYQPPEARKTPDGRLSFQNGSLMLPLKAGNNEVAIAVVNNFYGWGLEMRFDDAKDLLLVAQ</sequence>
<organism evidence="1 2">
    <name type="scientific">Edaphobacter modestus</name>
    <dbReference type="NCBI Taxonomy" id="388466"/>
    <lineage>
        <taxon>Bacteria</taxon>
        <taxon>Pseudomonadati</taxon>
        <taxon>Acidobacteriota</taxon>
        <taxon>Terriglobia</taxon>
        <taxon>Terriglobales</taxon>
        <taxon>Acidobacteriaceae</taxon>
        <taxon>Edaphobacter</taxon>
    </lineage>
</organism>
<comment type="caution">
    <text evidence="1">The sequence shown here is derived from an EMBL/GenBank/DDBJ whole genome shotgun (WGS) entry which is preliminary data.</text>
</comment>
<dbReference type="AlphaFoldDB" id="A0A4Q7YZK5"/>
<dbReference type="EMBL" id="SHKW01000001">
    <property type="protein sequence ID" value="RZU43248.1"/>
    <property type="molecule type" value="Genomic_DNA"/>
</dbReference>
<dbReference type="OrthoDB" id="118532at2"/>
<dbReference type="Proteomes" id="UP000292958">
    <property type="component" value="Unassembled WGS sequence"/>
</dbReference>
<keyword evidence="2" id="KW-1185">Reference proteome</keyword>
<dbReference type="Gene3D" id="2.60.120.560">
    <property type="entry name" value="Exo-inulinase, domain 1"/>
    <property type="match status" value="1"/>
</dbReference>
<evidence type="ECO:0000313" key="2">
    <source>
        <dbReference type="Proteomes" id="UP000292958"/>
    </source>
</evidence>